<dbReference type="SUPFAM" id="SSF51182">
    <property type="entry name" value="RmlC-like cupins"/>
    <property type="match status" value="1"/>
</dbReference>
<sequence>MEFYRIDKEVGKNISHYNSNFIMSRIVKTEKPTQIGCIHLEANGIVGFHQAVVPQLLIVLDGEGWVRGNDERRVNVKAGDVVFWKKGEGHETATETGLTAIVIESEELTPATFMRKKEHKQ</sequence>
<dbReference type="Pfam" id="PF07883">
    <property type="entry name" value="Cupin_2"/>
    <property type="match status" value="1"/>
</dbReference>
<proteinExistence type="predicted"/>
<dbReference type="InterPro" id="IPR011051">
    <property type="entry name" value="RmlC_Cupin_sf"/>
</dbReference>
<dbReference type="Gene3D" id="2.60.120.10">
    <property type="entry name" value="Jelly Rolls"/>
    <property type="match status" value="1"/>
</dbReference>
<accession>A0ABV3Q319</accession>
<reference evidence="2 3" key="1">
    <citation type="journal article" date="1979" name="Int. J. Syst. Evol. Microbiol.">
        <title>Bacillus globisporus subsp. marinus subsp. nov.</title>
        <authorList>
            <person name="Liu H."/>
        </authorList>
    </citation>
    <scope>NUCLEOTIDE SEQUENCE [LARGE SCALE GENOMIC DNA]</scope>
    <source>
        <strain evidence="2 3">DSM 1297</strain>
    </source>
</reference>
<evidence type="ECO:0000259" key="1">
    <source>
        <dbReference type="Pfam" id="PF07883"/>
    </source>
</evidence>
<evidence type="ECO:0000313" key="3">
    <source>
        <dbReference type="Proteomes" id="UP001556040"/>
    </source>
</evidence>
<gene>
    <name evidence="2" type="ORF">AB1471_07790</name>
</gene>
<dbReference type="InterPro" id="IPR014710">
    <property type="entry name" value="RmlC-like_jellyroll"/>
</dbReference>
<organism evidence="2 3">
    <name type="scientific">Jeotgalibacillus marinus</name>
    <dbReference type="NCBI Taxonomy" id="86667"/>
    <lineage>
        <taxon>Bacteria</taxon>
        <taxon>Bacillati</taxon>
        <taxon>Bacillota</taxon>
        <taxon>Bacilli</taxon>
        <taxon>Bacillales</taxon>
        <taxon>Caryophanaceae</taxon>
        <taxon>Jeotgalibacillus</taxon>
    </lineage>
</organism>
<keyword evidence="3" id="KW-1185">Reference proteome</keyword>
<dbReference type="EMBL" id="JBFMIA010000005">
    <property type="protein sequence ID" value="MEW9501702.1"/>
    <property type="molecule type" value="Genomic_DNA"/>
</dbReference>
<dbReference type="Proteomes" id="UP001556040">
    <property type="component" value="Unassembled WGS sequence"/>
</dbReference>
<evidence type="ECO:0000313" key="2">
    <source>
        <dbReference type="EMBL" id="MEW9501702.1"/>
    </source>
</evidence>
<comment type="caution">
    <text evidence="2">The sequence shown here is derived from an EMBL/GenBank/DDBJ whole genome shotgun (WGS) entry which is preliminary data.</text>
</comment>
<feature type="domain" description="Cupin type-2" evidence="1">
    <location>
        <begin position="49"/>
        <end position="97"/>
    </location>
</feature>
<name>A0ABV3Q319_9BACL</name>
<dbReference type="RefSeq" id="WP_367779188.1">
    <property type="nucleotide sequence ID" value="NZ_JBFMIA010000005.1"/>
</dbReference>
<dbReference type="InterPro" id="IPR013096">
    <property type="entry name" value="Cupin_2"/>
</dbReference>
<protein>
    <submittedName>
        <fullName evidence="2">Cupin domain-containing protein</fullName>
    </submittedName>
</protein>